<dbReference type="InterPro" id="IPR050867">
    <property type="entry name" value="NiFe/NiFeSe_hydrgnase_LSU"/>
</dbReference>
<evidence type="ECO:0000313" key="3">
    <source>
        <dbReference type="Proteomes" id="UP000293433"/>
    </source>
</evidence>
<comment type="cofactor">
    <cofactor evidence="1">
        <name>Fe cation</name>
        <dbReference type="ChEBI" id="CHEBI:24875"/>
    </cofactor>
</comment>
<dbReference type="EMBL" id="SGWV01000007">
    <property type="protein sequence ID" value="RZS57885.1"/>
    <property type="molecule type" value="Genomic_DNA"/>
</dbReference>
<dbReference type="Proteomes" id="UP000293433">
    <property type="component" value="Unassembled WGS sequence"/>
</dbReference>
<name>A0A4Q7LSP9_9BURK</name>
<keyword evidence="1" id="KW-0533">Nickel</keyword>
<sequence>MSAPLDLLGSLRLRPGVAPPEGILGGRADVSAALLRGQTPGAAIERVALLHTLCATAHRQVAQRAVMLAMSSQDAAPDAAPDAATIDRLAADIAREHARRIGHDWALAWGGVSQAGALSRLPRKADAHVLADWLASEWLGLPPSTWLQDMVGPDRTIDVGRDLPRLIAALQRSAQACPAGIAAPLVLAVQRCLALPFTPGPISAPLRLEDPAQARALGHAMTTPGYCRAPTWVDTVTDNAPTTVPDTGPWNRLERPPATTAPTVAVRLLSRWVELLRLALPLDAGGWRPAHGAVSLGEGHALTWVETSRGLLAHRVSLQGHGPDTRVSDWQVLAPTEWNFHPHGTLAHALAAWPADHPDTPEAVRLLACAYDPCMACEIEMTTVERTPHA</sequence>
<accession>A0A4Q7LSP9</accession>
<keyword evidence="1" id="KW-0479">Metal-binding</keyword>
<feature type="binding site" evidence="1">
    <location>
        <position position="374"/>
    </location>
    <ligand>
        <name>Ni(2+)</name>
        <dbReference type="ChEBI" id="CHEBI:49786"/>
    </ligand>
</feature>
<organism evidence="2 3">
    <name type="scientific">Sphaerotilus mobilis</name>
    <dbReference type="NCBI Taxonomy" id="47994"/>
    <lineage>
        <taxon>Bacteria</taxon>
        <taxon>Pseudomonadati</taxon>
        <taxon>Pseudomonadota</taxon>
        <taxon>Betaproteobacteria</taxon>
        <taxon>Burkholderiales</taxon>
        <taxon>Sphaerotilaceae</taxon>
        <taxon>Sphaerotilus</taxon>
    </lineage>
</organism>
<feature type="binding site" evidence="1">
    <location>
        <position position="332"/>
    </location>
    <ligand>
        <name>Mg(2+)</name>
        <dbReference type="ChEBI" id="CHEBI:18420"/>
    </ligand>
</feature>
<dbReference type="Pfam" id="PF00374">
    <property type="entry name" value="NiFeSe_Hases"/>
    <property type="match status" value="1"/>
</dbReference>
<dbReference type="Gene3D" id="1.10.645.10">
    <property type="entry name" value="Cytochrome-c3 Hydrogenase, chain B"/>
    <property type="match status" value="1"/>
</dbReference>
<keyword evidence="1" id="KW-0460">Magnesium</keyword>
<gene>
    <name evidence="2" type="ORF">EV685_0158</name>
</gene>
<dbReference type="AlphaFoldDB" id="A0A4Q7LSP9"/>
<dbReference type="PANTHER" id="PTHR42958">
    <property type="entry name" value="HYDROGENASE-2 LARGE CHAIN"/>
    <property type="match status" value="1"/>
</dbReference>
<protein>
    <submittedName>
        <fullName evidence="2">Nickel-dependent hydrogenase</fullName>
    </submittedName>
</protein>
<keyword evidence="1" id="KW-0408">Iron</keyword>
<dbReference type="InterPro" id="IPR029014">
    <property type="entry name" value="NiFe-Hase_large"/>
</dbReference>
<comment type="cofactor">
    <cofactor evidence="1">
        <name>Ni(2+)</name>
        <dbReference type="ChEBI" id="CHEBI:49786"/>
    </cofactor>
</comment>
<feature type="binding site" evidence="1">
    <location>
        <position position="377"/>
    </location>
    <ligand>
        <name>Fe cation</name>
        <dbReference type="ChEBI" id="CHEBI:24875"/>
    </ligand>
</feature>
<reference evidence="2 3" key="1">
    <citation type="submission" date="2019-02" db="EMBL/GenBank/DDBJ databases">
        <title>Genomic Encyclopedia of Type Strains, Phase IV (KMG-IV): sequencing the most valuable type-strain genomes for metagenomic binning, comparative biology and taxonomic classification.</title>
        <authorList>
            <person name="Goeker M."/>
        </authorList>
    </citation>
    <scope>NUCLEOTIDE SEQUENCE [LARGE SCALE GENOMIC DNA]</scope>
    <source>
        <strain evidence="2 3">DSM 10617</strain>
    </source>
</reference>
<proteinExistence type="predicted"/>
<evidence type="ECO:0000256" key="1">
    <source>
        <dbReference type="PIRSR" id="PIRSR601501-1"/>
    </source>
</evidence>
<dbReference type="RefSeq" id="WP_130480096.1">
    <property type="nucleotide sequence ID" value="NZ_SGWV01000007.1"/>
</dbReference>
<dbReference type="SUPFAM" id="SSF56762">
    <property type="entry name" value="HydB/Nqo4-like"/>
    <property type="match status" value="1"/>
</dbReference>
<dbReference type="GO" id="GO:0016151">
    <property type="term" value="F:nickel cation binding"/>
    <property type="evidence" value="ECO:0007669"/>
    <property type="project" value="InterPro"/>
</dbReference>
<keyword evidence="3" id="KW-1185">Reference proteome</keyword>
<dbReference type="OrthoDB" id="9157196at2"/>
<dbReference type="PANTHER" id="PTHR42958:SF4">
    <property type="entry name" value="HYDROGENASE EXPRESSION_FORMATION PROTEIN HUPK"/>
    <property type="match status" value="1"/>
</dbReference>
<dbReference type="InterPro" id="IPR001501">
    <property type="entry name" value="Ni-dep_hyd_lsu"/>
</dbReference>
<comment type="caution">
    <text evidence="2">The sequence shown here is derived from an EMBL/GenBank/DDBJ whole genome shotgun (WGS) entry which is preliminary data.</text>
</comment>
<evidence type="ECO:0000313" key="2">
    <source>
        <dbReference type="EMBL" id="RZS57885.1"/>
    </source>
</evidence>